<dbReference type="GO" id="GO:0042742">
    <property type="term" value="P:defense response to bacterium"/>
    <property type="evidence" value="ECO:0007669"/>
    <property type="project" value="UniProtKB-KW"/>
</dbReference>
<evidence type="ECO:0000256" key="4">
    <source>
        <dbReference type="ARBA" id="ARBA00022801"/>
    </source>
</evidence>
<proteinExistence type="inferred from homology"/>
<name>A0A2P8VLT8_9ENTR</name>
<keyword evidence="5 6" id="KW-0326">Glycosidase</keyword>
<dbReference type="SUPFAM" id="SSF53955">
    <property type="entry name" value="Lysozyme-like"/>
    <property type="match status" value="1"/>
</dbReference>
<organism evidence="7 8">
    <name type="scientific">Siccibacter turicensis</name>
    <dbReference type="NCBI Taxonomy" id="357233"/>
    <lineage>
        <taxon>Bacteria</taxon>
        <taxon>Pseudomonadati</taxon>
        <taxon>Pseudomonadota</taxon>
        <taxon>Gammaproteobacteria</taxon>
        <taxon>Enterobacterales</taxon>
        <taxon>Enterobacteriaceae</taxon>
        <taxon>Siccibacter</taxon>
    </lineage>
</organism>
<dbReference type="InterPro" id="IPR034690">
    <property type="entry name" value="Endolysin_T4_type"/>
</dbReference>
<dbReference type="Pfam" id="PF00959">
    <property type="entry name" value="Phage_lysozyme"/>
    <property type="match status" value="1"/>
</dbReference>
<comment type="similarity">
    <text evidence="6">Belongs to the glycosyl hydrolase 24 family.</text>
</comment>
<dbReference type="EMBL" id="PYEP01000002">
    <property type="protein sequence ID" value="PSN08533.1"/>
    <property type="molecule type" value="Genomic_DNA"/>
</dbReference>
<gene>
    <name evidence="7" type="ORF">C7G83_03980</name>
</gene>
<dbReference type="OrthoDB" id="8141296at2"/>
<dbReference type="CDD" id="cd16901">
    <property type="entry name" value="lyz_P1"/>
    <property type="match status" value="1"/>
</dbReference>
<dbReference type="AlphaFoldDB" id="A0A2P8VLT8"/>
<accession>A0A2P8VLT8</accession>
<comment type="catalytic activity">
    <reaction evidence="1 6">
        <text>Hydrolysis of (1-&gt;4)-beta-linkages between N-acetylmuramic acid and N-acetyl-D-glucosamine residues in a peptidoglycan and between N-acetyl-D-glucosamine residues in chitodextrins.</text>
        <dbReference type="EC" id="3.2.1.17"/>
    </reaction>
</comment>
<keyword evidence="4 6" id="KW-0378">Hydrolase</keyword>
<dbReference type="EC" id="3.2.1.17" evidence="6"/>
<dbReference type="InterPro" id="IPR023347">
    <property type="entry name" value="Lysozyme_dom_sf"/>
</dbReference>
<dbReference type="HAMAP" id="MF_04110">
    <property type="entry name" value="ENDOLYSIN_T4"/>
    <property type="match status" value="1"/>
</dbReference>
<dbReference type="PANTHER" id="PTHR38107">
    <property type="match status" value="1"/>
</dbReference>
<reference evidence="7 8" key="1">
    <citation type="submission" date="2018-03" db="EMBL/GenBank/DDBJ databases">
        <title>Draft genome sequence of the first documented clinical Siccibacter turicensis isolate in Austria.</title>
        <authorList>
            <person name="Lepuschitz S."/>
            <person name="Pekard-Amenitsch S."/>
            <person name="Haunold R."/>
            <person name="Schill S."/>
            <person name="Mach R."/>
            <person name="Allerberger F."/>
            <person name="Ruppitsch W."/>
            <person name="Forsythe S.J."/>
        </authorList>
    </citation>
    <scope>NUCLEOTIDE SEQUENCE [LARGE SCALE GENOMIC DNA]</scope>
    <source>
        <strain evidence="7 8">6100069499-17</strain>
    </source>
</reference>
<dbReference type="GO" id="GO:0009253">
    <property type="term" value="P:peptidoglycan catabolic process"/>
    <property type="evidence" value="ECO:0007669"/>
    <property type="project" value="InterPro"/>
</dbReference>
<keyword evidence="8" id="KW-1185">Reference proteome</keyword>
<evidence type="ECO:0000256" key="3">
    <source>
        <dbReference type="ARBA" id="ARBA00022638"/>
    </source>
</evidence>
<keyword evidence="3 6" id="KW-0081">Bacteriolytic enzyme</keyword>
<evidence type="ECO:0000256" key="1">
    <source>
        <dbReference type="ARBA" id="ARBA00000632"/>
    </source>
</evidence>
<dbReference type="InterPro" id="IPR051018">
    <property type="entry name" value="Bacteriophage_GH24"/>
</dbReference>
<dbReference type="Proteomes" id="UP000240212">
    <property type="component" value="Unassembled WGS sequence"/>
</dbReference>
<keyword evidence="2 6" id="KW-0929">Antimicrobial</keyword>
<evidence type="ECO:0000256" key="2">
    <source>
        <dbReference type="ARBA" id="ARBA00022529"/>
    </source>
</evidence>
<evidence type="ECO:0000256" key="5">
    <source>
        <dbReference type="ARBA" id="ARBA00023295"/>
    </source>
</evidence>
<dbReference type="InterPro" id="IPR002196">
    <property type="entry name" value="Glyco_hydro_24"/>
</dbReference>
<dbReference type="RefSeq" id="WP_106876321.1">
    <property type="nucleotide sequence ID" value="NZ_PYEP01000002.1"/>
</dbReference>
<dbReference type="InterPro" id="IPR023346">
    <property type="entry name" value="Lysozyme-like_dom_sf"/>
</dbReference>
<evidence type="ECO:0000313" key="7">
    <source>
        <dbReference type="EMBL" id="PSN08533.1"/>
    </source>
</evidence>
<sequence>MPFVKRCSVAVVLALAALVPDYRLLKTSPAGLALISDLEGCRLRPYQCSAGVWTSGIGHTAGVTPKGDITERTAAENLVSDVLNTERRLAACAPVEMPQPVYDAVVSFAFNVGTGAACRSTLVAFAKRGEWARACDQLTRWVYVNGVKNKGLENRRVRERAYCLKGAK</sequence>
<protein>
    <recommendedName>
        <fullName evidence="6">Lysozyme</fullName>
        <ecNumber evidence="6">3.2.1.17</ecNumber>
    </recommendedName>
</protein>
<dbReference type="GO" id="GO:0003796">
    <property type="term" value="F:lysozyme activity"/>
    <property type="evidence" value="ECO:0007669"/>
    <property type="project" value="UniProtKB-EC"/>
</dbReference>
<dbReference type="GO" id="GO:0016998">
    <property type="term" value="P:cell wall macromolecule catabolic process"/>
    <property type="evidence" value="ECO:0007669"/>
    <property type="project" value="InterPro"/>
</dbReference>
<dbReference type="GO" id="GO:0031640">
    <property type="term" value="P:killing of cells of another organism"/>
    <property type="evidence" value="ECO:0007669"/>
    <property type="project" value="UniProtKB-KW"/>
</dbReference>
<dbReference type="PANTHER" id="PTHR38107:SF4">
    <property type="entry name" value="LYSOZYME"/>
    <property type="match status" value="1"/>
</dbReference>
<evidence type="ECO:0000313" key="8">
    <source>
        <dbReference type="Proteomes" id="UP000240212"/>
    </source>
</evidence>
<comment type="caution">
    <text evidence="7">The sequence shown here is derived from an EMBL/GenBank/DDBJ whole genome shotgun (WGS) entry which is preliminary data.</text>
</comment>
<evidence type="ECO:0000256" key="6">
    <source>
        <dbReference type="RuleBase" id="RU003788"/>
    </source>
</evidence>
<dbReference type="Gene3D" id="1.10.530.40">
    <property type="match status" value="1"/>
</dbReference>